<evidence type="ECO:0000259" key="2">
    <source>
        <dbReference type="Pfam" id="PF04773"/>
    </source>
</evidence>
<reference evidence="4" key="1">
    <citation type="submission" date="2023-03" db="EMBL/GenBank/DDBJ databases">
        <title>Andean soil-derived lignocellulolytic bacterial consortium as a source of novel taxa and putative plastic-active enzymes.</title>
        <authorList>
            <person name="Diaz-Garcia L."/>
            <person name="Chuvochina M."/>
            <person name="Feuerriegel G."/>
            <person name="Bunk B."/>
            <person name="Sproer C."/>
            <person name="Streit W.R."/>
            <person name="Rodriguez L.M."/>
            <person name="Overmann J."/>
            <person name="Jimenez D.J."/>
        </authorList>
    </citation>
    <scope>NUCLEOTIDE SEQUENCE</scope>
    <source>
        <strain evidence="4">MAG 7</strain>
    </source>
</reference>
<name>A0AAJ5WSZ0_9BACT</name>
<dbReference type="GO" id="GO:0016989">
    <property type="term" value="F:sigma factor antagonist activity"/>
    <property type="evidence" value="ECO:0007669"/>
    <property type="project" value="TreeGrafter"/>
</dbReference>
<feature type="domain" description="FecR protein" evidence="2">
    <location>
        <begin position="190"/>
        <end position="286"/>
    </location>
</feature>
<evidence type="ECO:0000313" key="5">
    <source>
        <dbReference type="Proteomes" id="UP001220610"/>
    </source>
</evidence>
<dbReference type="InterPro" id="IPR032508">
    <property type="entry name" value="FecR_C"/>
</dbReference>
<keyword evidence="1" id="KW-0472">Membrane</keyword>
<dbReference type="Gene3D" id="3.55.50.30">
    <property type="match status" value="1"/>
</dbReference>
<evidence type="ECO:0000259" key="3">
    <source>
        <dbReference type="Pfam" id="PF16344"/>
    </source>
</evidence>
<dbReference type="InterPro" id="IPR012373">
    <property type="entry name" value="Ferrdict_sens_TM"/>
</dbReference>
<proteinExistence type="predicted"/>
<dbReference type="EMBL" id="CP119311">
    <property type="protein sequence ID" value="WEK35087.1"/>
    <property type="molecule type" value="Genomic_DNA"/>
</dbReference>
<keyword evidence="1" id="KW-0812">Transmembrane</keyword>
<organism evidence="4 5">
    <name type="scientific">Candidatus Pseudobacter hemicellulosilyticus</name>
    <dbReference type="NCBI Taxonomy" id="3121375"/>
    <lineage>
        <taxon>Bacteria</taxon>
        <taxon>Pseudomonadati</taxon>
        <taxon>Bacteroidota</taxon>
        <taxon>Chitinophagia</taxon>
        <taxon>Chitinophagales</taxon>
        <taxon>Chitinophagaceae</taxon>
        <taxon>Pseudobacter</taxon>
    </lineage>
</organism>
<sequence length="403" mass="44388">MAMDHQRIYYLLEKELQDQLTAAEAEELMDLKLQEEDAELVAAIAWFMEKEAAWPVYRTAEQEATAFKNILSVDTSRPADQQQAPTRVHLWRRWGWAAAVFALLVTGVLFLYLPRKQAVRPDTTQVLPGAHIPAAQEGAVLQLADGRQVVLDSLTEGEVAVQNGSRVELKNGQLVYSATGQAAGALSYNTMITPKGRQFHMLLPDGSKVWLNAASSITYPTYFTGAERLVTISGEAYFEIVQHKTLPFRVRVNEQAEISVLATSFNVNAYPEEKNIEATLLEGSVRVSKPDAAAGSVQLNPGQQARIVAGAAGGKIAVLDNVDLDIVMAWRNGLFNFEDAGLDEAMRQVGRWYDVEIVYEGEIPTIEFGGKLSRNKTLAGVIQALTEAGLQCRLEGRKLIVKK</sequence>
<protein>
    <submittedName>
        <fullName evidence="4">FecR domain-containing protein</fullName>
    </submittedName>
</protein>
<accession>A0AAJ5WSZ0</accession>
<gene>
    <name evidence="4" type="ORF">P0Y53_21570</name>
</gene>
<dbReference type="Pfam" id="PF04773">
    <property type="entry name" value="FecR"/>
    <property type="match status" value="1"/>
</dbReference>
<dbReference type="PANTHER" id="PTHR30273">
    <property type="entry name" value="PERIPLASMIC SIGNAL SENSOR AND SIGMA FACTOR ACTIVATOR FECR-RELATED"/>
    <property type="match status" value="1"/>
</dbReference>
<dbReference type="AlphaFoldDB" id="A0AAJ5WSZ0"/>
<evidence type="ECO:0000256" key="1">
    <source>
        <dbReference type="SAM" id="Phobius"/>
    </source>
</evidence>
<dbReference type="InterPro" id="IPR006860">
    <property type="entry name" value="FecR"/>
</dbReference>
<dbReference type="Gene3D" id="2.60.120.1440">
    <property type="match status" value="1"/>
</dbReference>
<dbReference type="Proteomes" id="UP001220610">
    <property type="component" value="Chromosome"/>
</dbReference>
<evidence type="ECO:0000313" key="4">
    <source>
        <dbReference type="EMBL" id="WEK35087.1"/>
    </source>
</evidence>
<feature type="domain" description="Protein FecR C-terminal" evidence="3">
    <location>
        <begin position="335"/>
        <end position="401"/>
    </location>
</feature>
<keyword evidence="1" id="KW-1133">Transmembrane helix</keyword>
<dbReference type="Pfam" id="PF16344">
    <property type="entry name" value="FecR_C"/>
    <property type="match status" value="1"/>
</dbReference>
<feature type="transmembrane region" description="Helical" evidence="1">
    <location>
        <begin position="94"/>
        <end position="113"/>
    </location>
</feature>
<dbReference type="PANTHER" id="PTHR30273:SF2">
    <property type="entry name" value="PROTEIN FECR"/>
    <property type="match status" value="1"/>
</dbReference>